<proteinExistence type="predicted"/>
<feature type="transmembrane region" description="Helical" evidence="1">
    <location>
        <begin position="81"/>
        <end position="101"/>
    </location>
</feature>
<keyword evidence="1" id="KW-0812">Transmembrane</keyword>
<dbReference type="EMBL" id="JACJSI010000008">
    <property type="protein sequence ID" value="MBD2529307.1"/>
    <property type="molecule type" value="Genomic_DNA"/>
</dbReference>
<organism evidence="2 3">
    <name type="scientific">Nostoc flagelliforme FACHB-838</name>
    <dbReference type="NCBI Taxonomy" id="2692904"/>
    <lineage>
        <taxon>Bacteria</taxon>
        <taxon>Bacillati</taxon>
        <taxon>Cyanobacteriota</taxon>
        <taxon>Cyanophyceae</taxon>
        <taxon>Nostocales</taxon>
        <taxon>Nostocaceae</taxon>
        <taxon>Nostoc</taxon>
    </lineage>
</organism>
<name>A0ABR8DIG0_9NOSO</name>
<keyword evidence="1" id="KW-1133">Transmembrane helix</keyword>
<protein>
    <submittedName>
        <fullName evidence="2">DUF3303 family protein</fullName>
    </submittedName>
</protein>
<evidence type="ECO:0000256" key="1">
    <source>
        <dbReference type="SAM" id="Phobius"/>
    </source>
</evidence>
<keyword evidence="1" id="KW-0472">Membrane</keyword>
<keyword evidence="3" id="KW-1185">Reference proteome</keyword>
<dbReference type="Pfam" id="PF11746">
    <property type="entry name" value="DUF3303"/>
    <property type="match status" value="1"/>
</dbReference>
<accession>A0ABR8DIG0</accession>
<dbReference type="InterPro" id="IPR021734">
    <property type="entry name" value="DUF3303"/>
</dbReference>
<sequence>MLYMIVEHFKNEDPLPVYRRFRDQGRLAPEGLIYVSSWVDEKMHRCYQLMETDDSTLIEQWIANWNDIVDFEVYGVLTSKLLNVLLLCFRLMLTISCSVFITNHAIALSL</sequence>
<reference evidence="2 3" key="1">
    <citation type="journal article" date="2020" name="ISME J.">
        <title>Comparative genomics reveals insights into cyanobacterial evolution and habitat adaptation.</title>
        <authorList>
            <person name="Chen M.Y."/>
            <person name="Teng W.K."/>
            <person name="Zhao L."/>
            <person name="Hu C.X."/>
            <person name="Zhou Y.K."/>
            <person name="Han B.P."/>
            <person name="Song L.R."/>
            <person name="Shu W.S."/>
        </authorList>
    </citation>
    <scope>NUCLEOTIDE SEQUENCE [LARGE SCALE GENOMIC DNA]</scope>
    <source>
        <strain evidence="2 3">FACHB-838</strain>
    </source>
</reference>
<comment type="caution">
    <text evidence="2">The sequence shown here is derived from an EMBL/GenBank/DDBJ whole genome shotgun (WGS) entry which is preliminary data.</text>
</comment>
<gene>
    <name evidence="2" type="ORF">H6G97_06865</name>
</gene>
<dbReference type="Proteomes" id="UP000623440">
    <property type="component" value="Unassembled WGS sequence"/>
</dbReference>
<evidence type="ECO:0000313" key="3">
    <source>
        <dbReference type="Proteomes" id="UP000623440"/>
    </source>
</evidence>
<evidence type="ECO:0000313" key="2">
    <source>
        <dbReference type="EMBL" id="MBD2529307.1"/>
    </source>
</evidence>